<dbReference type="RefSeq" id="WP_249298855.1">
    <property type="nucleotide sequence ID" value="NZ_JACRSP010000001.1"/>
</dbReference>
<comment type="catalytic activity">
    <reaction evidence="7 9">
        <text>L-ribulose + ATP = L-ribulose 5-phosphate + ADP + H(+)</text>
        <dbReference type="Rhea" id="RHEA:22072"/>
        <dbReference type="ChEBI" id="CHEBI:15378"/>
        <dbReference type="ChEBI" id="CHEBI:16880"/>
        <dbReference type="ChEBI" id="CHEBI:30616"/>
        <dbReference type="ChEBI" id="CHEBI:58226"/>
        <dbReference type="ChEBI" id="CHEBI:456216"/>
        <dbReference type="EC" id="2.7.1.16"/>
    </reaction>
</comment>
<dbReference type="GO" id="GO:0005524">
    <property type="term" value="F:ATP binding"/>
    <property type="evidence" value="ECO:0007669"/>
    <property type="project" value="UniProtKB-UniRule"/>
</dbReference>
<keyword evidence="1 7" id="KW-0808">Transferase</keyword>
<evidence type="ECO:0000256" key="4">
    <source>
        <dbReference type="ARBA" id="ARBA00022840"/>
    </source>
</evidence>
<name>A0A926HSV4_9FIRM</name>
<dbReference type="PIRSF" id="PIRSF000538">
    <property type="entry name" value="GlpK"/>
    <property type="match status" value="1"/>
</dbReference>
<evidence type="ECO:0000313" key="13">
    <source>
        <dbReference type="Proteomes" id="UP000620366"/>
    </source>
</evidence>
<dbReference type="InterPro" id="IPR018484">
    <property type="entry name" value="FGGY_N"/>
</dbReference>
<keyword evidence="6 7" id="KW-0119">Carbohydrate metabolism</keyword>
<feature type="domain" description="Carbohydrate kinase FGGY C-terminal" evidence="11">
    <location>
        <begin position="291"/>
        <end position="488"/>
    </location>
</feature>
<comment type="caution">
    <text evidence="12">The sequence shown here is derived from an EMBL/GenBank/DDBJ whole genome shotgun (WGS) entry which is preliminary data.</text>
</comment>
<dbReference type="CDD" id="cd07781">
    <property type="entry name" value="ASKHA_NBD_FGGY_L-RBK"/>
    <property type="match status" value="1"/>
</dbReference>
<protein>
    <recommendedName>
        <fullName evidence="7 8">Ribulokinase</fullName>
        <ecNumber evidence="7 8">2.7.1.16</ecNumber>
    </recommendedName>
</protein>
<dbReference type="Gene3D" id="3.30.420.40">
    <property type="match status" value="2"/>
</dbReference>
<dbReference type="HAMAP" id="MF_00520">
    <property type="entry name" value="Ribulokinase"/>
    <property type="match status" value="1"/>
</dbReference>
<dbReference type="InterPro" id="IPR018485">
    <property type="entry name" value="FGGY_C"/>
</dbReference>
<dbReference type="Proteomes" id="UP000620366">
    <property type="component" value="Unassembled WGS sequence"/>
</dbReference>
<keyword evidence="5 7" id="KW-0054">Arabinose catabolism</keyword>
<evidence type="ECO:0000256" key="2">
    <source>
        <dbReference type="ARBA" id="ARBA00022741"/>
    </source>
</evidence>
<dbReference type="PROSITE" id="PS00445">
    <property type="entry name" value="FGGY_KINASES_2"/>
    <property type="match status" value="1"/>
</dbReference>
<dbReference type="InterPro" id="IPR000577">
    <property type="entry name" value="Carb_kinase_FGGY"/>
</dbReference>
<dbReference type="NCBIfam" id="TIGR01234">
    <property type="entry name" value="L-ribulokinase"/>
    <property type="match status" value="1"/>
</dbReference>
<dbReference type="InterPro" id="IPR018483">
    <property type="entry name" value="Carb_kinase_FGGY_CS"/>
</dbReference>
<evidence type="ECO:0000256" key="5">
    <source>
        <dbReference type="ARBA" id="ARBA00022935"/>
    </source>
</evidence>
<dbReference type="InterPro" id="IPR005929">
    <property type="entry name" value="Ribulokinase"/>
</dbReference>
<dbReference type="PANTHER" id="PTHR43435:SF4">
    <property type="entry name" value="FGGY CARBOHYDRATE KINASE DOMAIN-CONTAINING PROTEIN"/>
    <property type="match status" value="1"/>
</dbReference>
<dbReference type="GO" id="GO:0019150">
    <property type="term" value="F:D-ribulokinase activity"/>
    <property type="evidence" value="ECO:0007669"/>
    <property type="project" value="TreeGrafter"/>
</dbReference>
<comment type="catalytic activity">
    <reaction evidence="7">
        <text>D-ribulose + ATP = D-ribulose 5-phosphate + ADP + H(+)</text>
        <dbReference type="Rhea" id="RHEA:17601"/>
        <dbReference type="ChEBI" id="CHEBI:15378"/>
        <dbReference type="ChEBI" id="CHEBI:17173"/>
        <dbReference type="ChEBI" id="CHEBI:30616"/>
        <dbReference type="ChEBI" id="CHEBI:58121"/>
        <dbReference type="ChEBI" id="CHEBI:456216"/>
        <dbReference type="EC" id="2.7.1.16"/>
    </reaction>
</comment>
<sequence>MSEKYSIGVDYGTKSARALLLNLNTGEELAVAEREYPHGVIDEVIPGVNIKLPVDWALELTDDFLEVFVETVSEVMRTSGVNPADVIGIGTDFTSCSILPIDENGTPLYKLERFKTHPHAYPKLWKHHAAQPEANRLNEIASERGEDFMRYYGGKQNSEWMIPKVMQVLDEDEEVYNAADRFIECGDYLTMELTGKLLKSSSQAGYKSSWSKRTGFPSEAFFKALDPRMEHLASTKLRGDIGLIGDRVGGLKKEYADRVGLPEGVAVGVSIIDSCVSACALGVVEAGTFLMNIGTSTCHTLLATEDKTFEGILGLVEDGIIRGFYGYETGQACVGDHFDWFVKNCVPASYHEEAKSRGLNIHKLLREKASAQKPGESGLVALDWWNGNRSILVDADLTGMIVGMTLLTRPEEIYRALIEATAYGTRVVVDNYRKNEVPIKRVLACGGIAQKDPMMMQIYADVINMEIGVSYSTQAPARGAAMWGAVAAGADRGGFDSIIEASEKLALPITKTYSPIPENVAVYEELFAEYMRLHDYFGRGGNDVMKRLKEIKKRQS</sequence>
<evidence type="ECO:0000256" key="3">
    <source>
        <dbReference type="ARBA" id="ARBA00022777"/>
    </source>
</evidence>
<dbReference type="Pfam" id="PF00370">
    <property type="entry name" value="FGGY_N"/>
    <property type="match status" value="1"/>
</dbReference>
<gene>
    <name evidence="7" type="primary">araB</name>
    <name evidence="12" type="ORF">H8695_00710</name>
</gene>
<evidence type="ECO:0000259" key="10">
    <source>
        <dbReference type="Pfam" id="PF00370"/>
    </source>
</evidence>
<evidence type="ECO:0000256" key="1">
    <source>
        <dbReference type="ARBA" id="ARBA00022679"/>
    </source>
</evidence>
<dbReference type="EC" id="2.7.1.16" evidence="7 8"/>
<dbReference type="Pfam" id="PF02782">
    <property type="entry name" value="FGGY_C"/>
    <property type="match status" value="1"/>
</dbReference>
<dbReference type="GO" id="GO:0019569">
    <property type="term" value="P:L-arabinose catabolic process to D-xylulose 5-phosphate"/>
    <property type="evidence" value="ECO:0007669"/>
    <property type="project" value="UniProtKB-UniRule"/>
</dbReference>
<evidence type="ECO:0000259" key="11">
    <source>
        <dbReference type="Pfam" id="PF02782"/>
    </source>
</evidence>
<organism evidence="12 13">
    <name type="scientific">Feifania hominis</name>
    <dbReference type="NCBI Taxonomy" id="2763660"/>
    <lineage>
        <taxon>Bacteria</taxon>
        <taxon>Bacillati</taxon>
        <taxon>Bacillota</taxon>
        <taxon>Clostridia</taxon>
        <taxon>Eubacteriales</taxon>
        <taxon>Feifaniaceae</taxon>
        <taxon>Feifania</taxon>
    </lineage>
</organism>
<dbReference type="PANTHER" id="PTHR43435">
    <property type="entry name" value="RIBULOKINASE"/>
    <property type="match status" value="1"/>
</dbReference>
<dbReference type="GO" id="GO:0008741">
    <property type="term" value="F:ribulokinase activity"/>
    <property type="evidence" value="ECO:0007669"/>
    <property type="project" value="UniProtKB-UniRule"/>
</dbReference>
<dbReference type="GO" id="GO:0005737">
    <property type="term" value="C:cytoplasm"/>
    <property type="evidence" value="ECO:0007669"/>
    <property type="project" value="TreeGrafter"/>
</dbReference>
<keyword evidence="4 7" id="KW-0067">ATP-binding</keyword>
<evidence type="ECO:0000256" key="6">
    <source>
        <dbReference type="ARBA" id="ARBA00023277"/>
    </source>
</evidence>
<comment type="pathway">
    <text evidence="7 9">Carbohydrate degradation; L-arabinose degradation via L-ribulose; D-xylulose 5-phosphate from L-arabinose (bacterial route): step 2/3.</text>
</comment>
<reference evidence="12" key="1">
    <citation type="submission" date="2020-08" db="EMBL/GenBank/DDBJ databases">
        <title>Genome public.</title>
        <authorList>
            <person name="Liu C."/>
            <person name="Sun Q."/>
        </authorList>
    </citation>
    <scope>NUCLEOTIDE SEQUENCE</scope>
    <source>
        <strain evidence="12">BX7</strain>
    </source>
</reference>
<evidence type="ECO:0000256" key="9">
    <source>
        <dbReference type="RuleBase" id="RU003455"/>
    </source>
</evidence>
<comment type="similarity">
    <text evidence="7 9">Belongs to the ribulokinase family.</text>
</comment>
<proteinExistence type="inferred from homology"/>
<keyword evidence="2 7" id="KW-0547">Nucleotide-binding</keyword>
<accession>A0A926HSV4</accession>
<dbReference type="AlphaFoldDB" id="A0A926HSV4"/>
<keyword evidence="3 7" id="KW-0418">Kinase</keyword>
<dbReference type="SUPFAM" id="SSF53067">
    <property type="entry name" value="Actin-like ATPase domain"/>
    <property type="match status" value="2"/>
</dbReference>
<feature type="domain" description="Carbohydrate kinase FGGY N-terminal" evidence="10">
    <location>
        <begin position="5"/>
        <end position="277"/>
    </location>
</feature>
<dbReference type="InterPro" id="IPR043129">
    <property type="entry name" value="ATPase_NBD"/>
</dbReference>
<evidence type="ECO:0000313" key="12">
    <source>
        <dbReference type="EMBL" id="MBC8535219.1"/>
    </source>
</evidence>
<evidence type="ECO:0000256" key="8">
    <source>
        <dbReference type="NCBIfam" id="TIGR01234"/>
    </source>
</evidence>
<keyword evidence="13" id="KW-1185">Reference proteome</keyword>
<evidence type="ECO:0000256" key="7">
    <source>
        <dbReference type="HAMAP-Rule" id="MF_00520"/>
    </source>
</evidence>
<dbReference type="NCBIfam" id="NF003154">
    <property type="entry name" value="PRK04123.1"/>
    <property type="match status" value="1"/>
</dbReference>
<dbReference type="EMBL" id="JACRSP010000001">
    <property type="protein sequence ID" value="MBC8535219.1"/>
    <property type="molecule type" value="Genomic_DNA"/>
</dbReference>